<gene>
    <name evidence="1" type="ORF">SAMN05421630_105100</name>
</gene>
<dbReference type="Pfam" id="PF07110">
    <property type="entry name" value="EthD"/>
    <property type="match status" value="1"/>
</dbReference>
<proteinExistence type="predicted"/>
<dbReference type="EMBL" id="FMZE01000005">
    <property type="protein sequence ID" value="SDC99638.1"/>
    <property type="molecule type" value="Genomic_DNA"/>
</dbReference>
<dbReference type="InterPro" id="IPR009799">
    <property type="entry name" value="EthD_dom"/>
</dbReference>
<dbReference type="STRING" id="530584.SAMN05421630_105100"/>
<dbReference type="Gene3D" id="3.30.70.100">
    <property type="match status" value="1"/>
</dbReference>
<dbReference type="AlphaFoldDB" id="A0A222VQG2"/>
<sequence>MYRMIVQYTHPADPDKFLAYYRDVHAPLAAGLPGLVSLDWVACETLDGSRAPHFLIATLTWNSKADALAALGSPQGKATTADLANFTDPATVAVDFGEVNPG</sequence>
<name>A0A222VQG2_9PSEU</name>
<dbReference type="InterPro" id="IPR011008">
    <property type="entry name" value="Dimeric_a/b-barrel"/>
</dbReference>
<dbReference type="SUPFAM" id="SSF54909">
    <property type="entry name" value="Dimeric alpha+beta barrel"/>
    <property type="match status" value="1"/>
</dbReference>
<dbReference type="GO" id="GO:0016491">
    <property type="term" value="F:oxidoreductase activity"/>
    <property type="evidence" value="ECO:0007669"/>
    <property type="project" value="InterPro"/>
</dbReference>
<keyword evidence="2" id="KW-1185">Reference proteome</keyword>
<dbReference type="KEGG" id="pmad:BAY61_15270"/>
<evidence type="ECO:0000313" key="1">
    <source>
        <dbReference type="EMBL" id="SDC99638.1"/>
    </source>
</evidence>
<dbReference type="PANTHER" id="PTHR40260">
    <property type="entry name" value="BLR8190 PROTEIN"/>
    <property type="match status" value="1"/>
</dbReference>
<dbReference type="OrthoDB" id="5294870at2"/>
<dbReference type="Proteomes" id="UP000199494">
    <property type="component" value="Unassembled WGS sequence"/>
</dbReference>
<evidence type="ECO:0000313" key="2">
    <source>
        <dbReference type="Proteomes" id="UP000199494"/>
    </source>
</evidence>
<reference evidence="1 2" key="1">
    <citation type="submission" date="2016-10" db="EMBL/GenBank/DDBJ databases">
        <authorList>
            <person name="de Groot N.N."/>
        </authorList>
    </citation>
    <scope>NUCLEOTIDE SEQUENCE [LARGE SCALE GENOMIC DNA]</scope>
    <source>
        <strain evidence="1 2">CGMCC 4.5506</strain>
    </source>
</reference>
<accession>A0A222VQG2</accession>
<organism evidence="1 2">
    <name type="scientific">Prauserella marina</name>
    <dbReference type="NCBI Taxonomy" id="530584"/>
    <lineage>
        <taxon>Bacteria</taxon>
        <taxon>Bacillati</taxon>
        <taxon>Actinomycetota</taxon>
        <taxon>Actinomycetes</taxon>
        <taxon>Pseudonocardiales</taxon>
        <taxon>Pseudonocardiaceae</taxon>
        <taxon>Prauserella</taxon>
    </lineage>
</organism>
<dbReference type="PANTHER" id="PTHR40260:SF2">
    <property type="entry name" value="BLR8190 PROTEIN"/>
    <property type="match status" value="1"/>
</dbReference>
<dbReference type="NCBIfam" id="TIGR02118">
    <property type="entry name" value="EthD family reductase"/>
    <property type="match status" value="1"/>
</dbReference>
<protein>
    <submittedName>
        <fullName evidence="1">Uncharacterized protein</fullName>
    </submittedName>
</protein>